<dbReference type="SUPFAM" id="SSF53098">
    <property type="entry name" value="Ribonuclease H-like"/>
    <property type="match status" value="1"/>
</dbReference>
<dbReference type="InterPro" id="IPR012337">
    <property type="entry name" value="RNaseH-like_sf"/>
</dbReference>
<dbReference type="InterPro" id="IPR036397">
    <property type="entry name" value="RNaseH_sf"/>
</dbReference>
<dbReference type="InterPro" id="IPR013520">
    <property type="entry name" value="Ribonucl_H"/>
</dbReference>
<keyword evidence="6" id="KW-1185">Reference proteome</keyword>
<dbReference type="CDD" id="cd06127">
    <property type="entry name" value="DEDDh"/>
    <property type="match status" value="1"/>
</dbReference>
<dbReference type="PANTHER" id="PTHR30231">
    <property type="entry name" value="DNA POLYMERASE III SUBUNIT EPSILON"/>
    <property type="match status" value="1"/>
</dbReference>
<dbReference type="OrthoDB" id="9804290at2"/>
<keyword evidence="3 5" id="KW-0269">Exonuclease</keyword>
<evidence type="ECO:0000313" key="5">
    <source>
        <dbReference type="EMBL" id="MRX75930.1"/>
    </source>
</evidence>
<evidence type="ECO:0000256" key="3">
    <source>
        <dbReference type="ARBA" id="ARBA00022839"/>
    </source>
</evidence>
<dbReference type="Pfam" id="PF00929">
    <property type="entry name" value="RNase_T"/>
    <property type="match status" value="1"/>
</dbReference>
<evidence type="ECO:0000259" key="4">
    <source>
        <dbReference type="SMART" id="SM00479"/>
    </source>
</evidence>
<dbReference type="PANTHER" id="PTHR30231:SF4">
    <property type="entry name" value="PROTEIN NEN2"/>
    <property type="match status" value="1"/>
</dbReference>
<dbReference type="GO" id="GO:0003676">
    <property type="term" value="F:nucleic acid binding"/>
    <property type="evidence" value="ECO:0007669"/>
    <property type="project" value="InterPro"/>
</dbReference>
<evidence type="ECO:0000313" key="6">
    <source>
        <dbReference type="Proteomes" id="UP000487757"/>
    </source>
</evidence>
<sequence>MHDYFLFIDTETSGLPKNWRAPYSKENNWPHILQIAWIIFDSNYVEVKRENHYIENNGFTIDKAAQKIHNITNEFLKINGEPIDPVMRSFRDDMNQFNPLVIGHFIELDFHMVNVELCRLGIESIFGSSTFYCTMKTSADYVTNSIISHLKLDKFYTILFNEEPAENHNALADALNTSKIFFHLLQDKKISLTSIYNQEHTFIKVSDGLEISPFKRILQRLFPWTIS</sequence>
<accession>A0A7K0FXL4</accession>
<dbReference type="AlphaFoldDB" id="A0A7K0FXL4"/>
<dbReference type="Proteomes" id="UP000487757">
    <property type="component" value="Unassembled WGS sequence"/>
</dbReference>
<dbReference type="SMART" id="SM00479">
    <property type="entry name" value="EXOIII"/>
    <property type="match status" value="1"/>
</dbReference>
<dbReference type="EMBL" id="WKKH01000008">
    <property type="protein sequence ID" value="MRX75930.1"/>
    <property type="molecule type" value="Genomic_DNA"/>
</dbReference>
<comment type="caution">
    <text evidence="5">The sequence shown here is derived from an EMBL/GenBank/DDBJ whole genome shotgun (WGS) entry which is preliminary data.</text>
</comment>
<gene>
    <name evidence="5" type="ORF">GJU39_07490</name>
</gene>
<keyword evidence="2" id="KW-0378">Hydrolase</keyword>
<evidence type="ECO:0000256" key="2">
    <source>
        <dbReference type="ARBA" id="ARBA00022801"/>
    </source>
</evidence>
<dbReference type="RefSeq" id="WP_154280155.1">
    <property type="nucleotide sequence ID" value="NZ_JBHUJQ010000001.1"/>
</dbReference>
<reference evidence="5 6" key="1">
    <citation type="submission" date="2019-11" db="EMBL/GenBank/DDBJ databases">
        <title>Pedobacter petrophilus genome.</title>
        <authorList>
            <person name="Feldbauer M.J."/>
            <person name="Newman J.D."/>
        </authorList>
    </citation>
    <scope>NUCLEOTIDE SEQUENCE [LARGE SCALE GENOMIC DNA]</scope>
    <source>
        <strain evidence="5 6">LMG 29686</strain>
    </source>
</reference>
<organism evidence="5 6">
    <name type="scientific">Pedobacter petrophilus</name>
    <dbReference type="NCBI Taxonomy" id="1908241"/>
    <lineage>
        <taxon>Bacteria</taxon>
        <taxon>Pseudomonadati</taxon>
        <taxon>Bacteroidota</taxon>
        <taxon>Sphingobacteriia</taxon>
        <taxon>Sphingobacteriales</taxon>
        <taxon>Sphingobacteriaceae</taxon>
        <taxon>Pedobacter</taxon>
    </lineage>
</organism>
<name>A0A7K0FXL4_9SPHI</name>
<dbReference type="GO" id="GO:0006259">
    <property type="term" value="P:DNA metabolic process"/>
    <property type="evidence" value="ECO:0007669"/>
    <property type="project" value="UniProtKB-ARBA"/>
</dbReference>
<proteinExistence type="predicted"/>
<evidence type="ECO:0000256" key="1">
    <source>
        <dbReference type="ARBA" id="ARBA00022722"/>
    </source>
</evidence>
<keyword evidence="1" id="KW-0540">Nuclease</keyword>
<protein>
    <submittedName>
        <fullName evidence="5">3'-5' exonuclease</fullName>
    </submittedName>
</protein>
<feature type="domain" description="Exonuclease" evidence="4">
    <location>
        <begin position="4"/>
        <end position="190"/>
    </location>
</feature>
<dbReference type="Gene3D" id="3.30.420.10">
    <property type="entry name" value="Ribonuclease H-like superfamily/Ribonuclease H"/>
    <property type="match status" value="1"/>
</dbReference>
<dbReference type="GO" id="GO:0008408">
    <property type="term" value="F:3'-5' exonuclease activity"/>
    <property type="evidence" value="ECO:0007669"/>
    <property type="project" value="TreeGrafter"/>
</dbReference>